<dbReference type="RefSeq" id="WP_395416261.1">
    <property type="nucleotide sequence ID" value="NZ_JBIPKE010000012.1"/>
</dbReference>
<dbReference type="SMART" id="SM00487">
    <property type="entry name" value="DEXDc"/>
    <property type="match status" value="1"/>
</dbReference>
<dbReference type="CDD" id="cd00268">
    <property type="entry name" value="DEADc"/>
    <property type="match status" value="1"/>
</dbReference>
<dbReference type="GO" id="GO:0016787">
    <property type="term" value="F:hydrolase activity"/>
    <property type="evidence" value="ECO:0007669"/>
    <property type="project" value="UniProtKB-KW"/>
</dbReference>
<comment type="similarity">
    <text evidence="5">Belongs to the DEAD box helicase family.</text>
</comment>
<dbReference type="Gene3D" id="3.30.70.330">
    <property type="match status" value="1"/>
</dbReference>
<sequence length="447" mass="50403">MPSQIFTREHITMGTLKNQQDILDKLKIEKLNPMQEEARQAIHSTQNVVLLSPTGTGKTLAFLLPILSELEADCEEVQVLILVPSRELALQIEQVLREMGTGHKVNAIYGGRAGSKDKLDLKHRPAILIGTPGRIADRFRRDNMPTEFIKTLVLDEFDKSLEVGFEKEMREILSSLRKVKKRILTSATHGVEIPGFVELRNPTYIDYLGEKTSQLKLKKVSSPDKDKLQTLTALLGHIGNQPGIIFCNYKETIQYVSDHLTKNRVSHGTFYGGMEQKDRERVLIKFRNGTHQLIIATDLAARGLDVSELKFIIHYQLPPREEEFTHRNGRTARMNSEGTAYLIQWEKEPLPDFIKGAREEKLSKANLPGPSIWSTLFISGGRKDKISKGDIAGIFFKQANLSSEEVGTIEIKQDCAFVAIHSAKASEVVKTLDNTRIKKKKVRISVI</sequence>
<dbReference type="SUPFAM" id="SSF52540">
    <property type="entry name" value="P-loop containing nucleoside triphosphate hydrolases"/>
    <property type="match status" value="1"/>
</dbReference>
<dbReference type="InterPro" id="IPR011545">
    <property type="entry name" value="DEAD/DEAH_box_helicase_dom"/>
</dbReference>
<evidence type="ECO:0000313" key="8">
    <source>
        <dbReference type="EMBL" id="MFH6982573.1"/>
    </source>
</evidence>
<gene>
    <name evidence="8" type="ORF">ACHKAR_03940</name>
</gene>
<keyword evidence="3 8" id="KW-0347">Helicase</keyword>
<evidence type="ECO:0000259" key="7">
    <source>
        <dbReference type="PROSITE" id="PS51194"/>
    </source>
</evidence>
<evidence type="ECO:0000256" key="1">
    <source>
        <dbReference type="ARBA" id="ARBA00022741"/>
    </source>
</evidence>
<dbReference type="Gene3D" id="3.40.50.300">
    <property type="entry name" value="P-loop containing nucleotide triphosphate hydrolases"/>
    <property type="match status" value="2"/>
</dbReference>
<dbReference type="Pfam" id="PF00270">
    <property type="entry name" value="DEAD"/>
    <property type="match status" value="1"/>
</dbReference>
<dbReference type="CDD" id="cd18787">
    <property type="entry name" value="SF2_C_DEAD"/>
    <property type="match status" value="1"/>
</dbReference>
<evidence type="ECO:0000256" key="4">
    <source>
        <dbReference type="ARBA" id="ARBA00022840"/>
    </source>
</evidence>
<keyword evidence="2 8" id="KW-0378">Hydrolase</keyword>
<dbReference type="EMBL" id="JBIPKE010000012">
    <property type="protein sequence ID" value="MFH6982573.1"/>
    <property type="molecule type" value="Genomic_DNA"/>
</dbReference>
<dbReference type="GO" id="GO:0004386">
    <property type="term" value="F:helicase activity"/>
    <property type="evidence" value="ECO:0007669"/>
    <property type="project" value="UniProtKB-KW"/>
</dbReference>
<dbReference type="SMART" id="SM00490">
    <property type="entry name" value="HELICc"/>
    <property type="match status" value="1"/>
</dbReference>
<feature type="domain" description="Helicase ATP-binding" evidence="6">
    <location>
        <begin position="39"/>
        <end position="207"/>
    </location>
</feature>
<evidence type="ECO:0000256" key="2">
    <source>
        <dbReference type="ARBA" id="ARBA00022801"/>
    </source>
</evidence>
<protein>
    <submittedName>
        <fullName evidence="8">DEAD/DEAH box helicase</fullName>
        <ecNumber evidence="8">3.6.4.-</ecNumber>
    </submittedName>
</protein>
<organism evidence="8 9">
    <name type="scientific">Marinoscillum luteum</name>
    <dbReference type="NCBI Taxonomy" id="861051"/>
    <lineage>
        <taxon>Bacteria</taxon>
        <taxon>Pseudomonadati</taxon>
        <taxon>Bacteroidota</taxon>
        <taxon>Cytophagia</taxon>
        <taxon>Cytophagales</taxon>
        <taxon>Reichenbachiellaceae</taxon>
        <taxon>Marinoscillum</taxon>
    </lineage>
</organism>
<evidence type="ECO:0000256" key="5">
    <source>
        <dbReference type="ARBA" id="ARBA00038437"/>
    </source>
</evidence>
<accession>A0ABW7N4Q9</accession>
<keyword evidence="1" id="KW-0547">Nucleotide-binding</keyword>
<dbReference type="InterPro" id="IPR050079">
    <property type="entry name" value="DEAD_box_RNA_helicase"/>
</dbReference>
<evidence type="ECO:0000256" key="3">
    <source>
        <dbReference type="ARBA" id="ARBA00022806"/>
    </source>
</evidence>
<reference evidence="8 9" key="1">
    <citation type="journal article" date="2013" name="Int. J. Syst. Evol. Microbiol.">
        <title>Marinoscillum luteum sp. nov., isolated from marine sediment.</title>
        <authorList>
            <person name="Cha I.T."/>
            <person name="Park S.J."/>
            <person name="Kim S.J."/>
            <person name="Kim J.G."/>
            <person name="Jung M.Y."/>
            <person name="Shin K.S."/>
            <person name="Kwon K.K."/>
            <person name="Yang S.H."/>
            <person name="Seo Y.S."/>
            <person name="Rhee S.K."/>
        </authorList>
    </citation>
    <scope>NUCLEOTIDE SEQUENCE [LARGE SCALE GENOMIC DNA]</scope>
    <source>
        <strain evidence="8 9">KCTC 23939</strain>
    </source>
</reference>
<dbReference type="EC" id="3.6.4.-" evidence="8"/>
<dbReference type="InterPro" id="IPR027417">
    <property type="entry name" value="P-loop_NTPase"/>
</dbReference>
<dbReference type="InterPro" id="IPR001650">
    <property type="entry name" value="Helicase_C-like"/>
</dbReference>
<evidence type="ECO:0000259" key="6">
    <source>
        <dbReference type="PROSITE" id="PS51192"/>
    </source>
</evidence>
<dbReference type="CDD" id="cd12252">
    <property type="entry name" value="RRM_DbpA"/>
    <property type="match status" value="1"/>
</dbReference>
<dbReference type="InterPro" id="IPR012677">
    <property type="entry name" value="Nucleotide-bd_a/b_plait_sf"/>
</dbReference>
<comment type="caution">
    <text evidence="8">The sequence shown here is derived from an EMBL/GenBank/DDBJ whole genome shotgun (WGS) entry which is preliminary data.</text>
</comment>
<keyword evidence="4" id="KW-0067">ATP-binding</keyword>
<name>A0ABW7N4Q9_9BACT</name>
<dbReference type="PANTHER" id="PTHR47959:SF1">
    <property type="entry name" value="ATP-DEPENDENT RNA HELICASE DBPA"/>
    <property type="match status" value="1"/>
</dbReference>
<dbReference type="InterPro" id="IPR014001">
    <property type="entry name" value="Helicase_ATP-bd"/>
</dbReference>
<evidence type="ECO:0000313" key="9">
    <source>
        <dbReference type="Proteomes" id="UP001610063"/>
    </source>
</evidence>
<dbReference type="InterPro" id="IPR005580">
    <property type="entry name" value="DbpA/CsdA_RNA-bd_dom"/>
</dbReference>
<dbReference type="PROSITE" id="PS51192">
    <property type="entry name" value="HELICASE_ATP_BIND_1"/>
    <property type="match status" value="1"/>
</dbReference>
<dbReference type="PROSITE" id="PS51194">
    <property type="entry name" value="HELICASE_CTER"/>
    <property type="match status" value="1"/>
</dbReference>
<dbReference type="PANTHER" id="PTHR47959">
    <property type="entry name" value="ATP-DEPENDENT RNA HELICASE RHLE-RELATED"/>
    <property type="match status" value="1"/>
</dbReference>
<keyword evidence="9" id="KW-1185">Reference proteome</keyword>
<feature type="domain" description="Helicase C-terminal" evidence="7">
    <location>
        <begin position="230"/>
        <end position="378"/>
    </location>
</feature>
<proteinExistence type="inferred from homology"/>
<dbReference type="Pfam" id="PF03880">
    <property type="entry name" value="DbpA"/>
    <property type="match status" value="1"/>
</dbReference>
<dbReference type="InterPro" id="IPR044742">
    <property type="entry name" value="DEAD/DEAH_RhlB"/>
</dbReference>
<dbReference type="Proteomes" id="UP001610063">
    <property type="component" value="Unassembled WGS sequence"/>
</dbReference>
<dbReference type="Pfam" id="PF00271">
    <property type="entry name" value="Helicase_C"/>
    <property type="match status" value="1"/>
</dbReference>